<name>A0A834WK98_9FABA</name>
<sequence length="89" mass="9894">MASSVAKEVTVVNVTAIINGIVIIYNWGLGNGKVAVGRIGRIGRRLIYDRGYDNIELKLCASDIDAIDANDYKSYEQKPTEYAYEHKGR</sequence>
<dbReference type="EMBL" id="JAAIUW010000008">
    <property type="protein sequence ID" value="KAF7822441.1"/>
    <property type="molecule type" value="Genomic_DNA"/>
</dbReference>
<evidence type="ECO:0000313" key="1">
    <source>
        <dbReference type="EMBL" id="KAF7822441.1"/>
    </source>
</evidence>
<proteinExistence type="predicted"/>
<reference evidence="1" key="1">
    <citation type="submission" date="2020-09" db="EMBL/GenBank/DDBJ databases">
        <title>Genome-Enabled Discovery of Anthraquinone Biosynthesis in Senna tora.</title>
        <authorList>
            <person name="Kang S.-H."/>
            <person name="Pandey R.P."/>
            <person name="Lee C.-M."/>
            <person name="Sim J.-S."/>
            <person name="Jeong J.-T."/>
            <person name="Choi B.-S."/>
            <person name="Jung M."/>
            <person name="Ginzburg D."/>
            <person name="Zhao K."/>
            <person name="Won S.Y."/>
            <person name="Oh T.-J."/>
            <person name="Yu Y."/>
            <person name="Kim N.-H."/>
            <person name="Lee O.R."/>
            <person name="Lee T.-H."/>
            <person name="Bashyal P."/>
            <person name="Kim T.-S."/>
            <person name="Lee W.-H."/>
            <person name="Kawkins C."/>
            <person name="Kim C.-K."/>
            <person name="Kim J.S."/>
            <person name="Ahn B.O."/>
            <person name="Rhee S.Y."/>
            <person name="Sohng J.K."/>
        </authorList>
    </citation>
    <scope>NUCLEOTIDE SEQUENCE</scope>
    <source>
        <tissue evidence="1">Leaf</tissue>
    </source>
</reference>
<gene>
    <name evidence="1" type="ORF">G2W53_027896</name>
</gene>
<organism evidence="1 2">
    <name type="scientific">Senna tora</name>
    <dbReference type="NCBI Taxonomy" id="362788"/>
    <lineage>
        <taxon>Eukaryota</taxon>
        <taxon>Viridiplantae</taxon>
        <taxon>Streptophyta</taxon>
        <taxon>Embryophyta</taxon>
        <taxon>Tracheophyta</taxon>
        <taxon>Spermatophyta</taxon>
        <taxon>Magnoliopsida</taxon>
        <taxon>eudicotyledons</taxon>
        <taxon>Gunneridae</taxon>
        <taxon>Pentapetalae</taxon>
        <taxon>rosids</taxon>
        <taxon>fabids</taxon>
        <taxon>Fabales</taxon>
        <taxon>Fabaceae</taxon>
        <taxon>Caesalpinioideae</taxon>
        <taxon>Cassia clade</taxon>
        <taxon>Senna</taxon>
    </lineage>
</organism>
<comment type="caution">
    <text evidence="1">The sequence shown here is derived from an EMBL/GenBank/DDBJ whole genome shotgun (WGS) entry which is preliminary data.</text>
</comment>
<accession>A0A834WK98</accession>
<dbReference type="AlphaFoldDB" id="A0A834WK98"/>
<keyword evidence="2" id="KW-1185">Reference proteome</keyword>
<dbReference type="Proteomes" id="UP000634136">
    <property type="component" value="Unassembled WGS sequence"/>
</dbReference>
<evidence type="ECO:0000313" key="2">
    <source>
        <dbReference type="Proteomes" id="UP000634136"/>
    </source>
</evidence>
<protein>
    <submittedName>
        <fullName evidence="1">Uncharacterized protein</fullName>
    </submittedName>
</protein>